<dbReference type="Pfam" id="PF00337">
    <property type="entry name" value="Gal-bind_lectin"/>
    <property type="match status" value="1"/>
</dbReference>
<keyword evidence="6" id="KW-1185">Reference proteome</keyword>
<evidence type="ECO:0000259" key="4">
    <source>
        <dbReference type="PROSITE" id="PS51304"/>
    </source>
</evidence>
<dbReference type="GO" id="GO:0030246">
    <property type="term" value="F:carbohydrate binding"/>
    <property type="evidence" value="ECO:0007669"/>
    <property type="project" value="UniProtKB-UniRule"/>
</dbReference>
<dbReference type="Gene3D" id="2.60.120.200">
    <property type="match status" value="1"/>
</dbReference>
<keyword evidence="1 2" id="KW-0430">Lectin</keyword>
<name>A0AA36CV04_9BILA</name>
<comment type="caution">
    <text evidence="5">The sequence shown here is derived from an EMBL/GenBank/DDBJ whole genome shotgun (WGS) entry which is preliminary data.</text>
</comment>
<feature type="domain" description="Galectin" evidence="4">
    <location>
        <begin position="24"/>
        <end position="166"/>
    </location>
</feature>
<proteinExistence type="predicted"/>
<feature type="compositionally biased region" description="Basic residues" evidence="3">
    <location>
        <begin position="195"/>
        <end position="218"/>
    </location>
</feature>
<evidence type="ECO:0000256" key="3">
    <source>
        <dbReference type="SAM" id="MobiDB-lite"/>
    </source>
</evidence>
<dbReference type="EMBL" id="CATQJA010002641">
    <property type="protein sequence ID" value="CAJ0575855.1"/>
    <property type="molecule type" value="Genomic_DNA"/>
</dbReference>
<feature type="compositionally biased region" description="Polar residues" evidence="3">
    <location>
        <begin position="249"/>
        <end position="259"/>
    </location>
</feature>
<feature type="non-terminal residue" evidence="5">
    <location>
        <position position="1"/>
    </location>
</feature>
<evidence type="ECO:0000256" key="1">
    <source>
        <dbReference type="ARBA" id="ARBA00022734"/>
    </source>
</evidence>
<protein>
    <recommendedName>
        <fullName evidence="2">Galectin</fullName>
    </recommendedName>
</protein>
<sequence>MWFSVLALFYVSGAIDAHVDLRYYTQCFKRELRVGDQITAKGYIIPGAMRWTCAVQMSDGKNLQLHLDHRIRPQKGEGNRGAHINSRPGTSGWNKELYHAQMPYSEGERFEIQLRFTGERSIDINFINGAWGRTTFSRPNVPLSVARQITCYGDVKDVTFHADVMRDKVSEEKTRDCLTLPDSSQPLPPPPPEKPRHHRHHPHPSKAKGSRHHHHNKNGKGGSSSSGSGSDSHQHGGSDEDGFDGFNLVVQSSEGDWPS</sequence>
<gene>
    <name evidence="5" type="ORF">MSPICULIGERA_LOCUS14158</name>
</gene>
<dbReference type="AlphaFoldDB" id="A0AA36CV04"/>
<dbReference type="PROSITE" id="PS51304">
    <property type="entry name" value="GALECTIN"/>
    <property type="match status" value="1"/>
</dbReference>
<dbReference type="InterPro" id="IPR013320">
    <property type="entry name" value="ConA-like_dom_sf"/>
</dbReference>
<accession>A0AA36CV04</accession>
<dbReference type="InterPro" id="IPR001079">
    <property type="entry name" value="Galectin_CRD"/>
</dbReference>
<organism evidence="5 6">
    <name type="scientific">Mesorhabditis spiculigera</name>
    <dbReference type="NCBI Taxonomy" id="96644"/>
    <lineage>
        <taxon>Eukaryota</taxon>
        <taxon>Metazoa</taxon>
        <taxon>Ecdysozoa</taxon>
        <taxon>Nematoda</taxon>
        <taxon>Chromadorea</taxon>
        <taxon>Rhabditida</taxon>
        <taxon>Rhabditina</taxon>
        <taxon>Rhabditomorpha</taxon>
        <taxon>Rhabditoidea</taxon>
        <taxon>Rhabditidae</taxon>
        <taxon>Mesorhabditinae</taxon>
        <taxon>Mesorhabditis</taxon>
    </lineage>
</organism>
<feature type="region of interest" description="Disordered" evidence="3">
    <location>
        <begin position="170"/>
        <end position="259"/>
    </location>
</feature>
<dbReference type="Proteomes" id="UP001177023">
    <property type="component" value="Unassembled WGS sequence"/>
</dbReference>
<evidence type="ECO:0000313" key="6">
    <source>
        <dbReference type="Proteomes" id="UP001177023"/>
    </source>
</evidence>
<reference evidence="5" key="1">
    <citation type="submission" date="2023-06" db="EMBL/GenBank/DDBJ databases">
        <authorList>
            <person name="Delattre M."/>
        </authorList>
    </citation>
    <scope>NUCLEOTIDE SEQUENCE</scope>
    <source>
        <strain evidence="5">AF72</strain>
    </source>
</reference>
<evidence type="ECO:0000313" key="5">
    <source>
        <dbReference type="EMBL" id="CAJ0575855.1"/>
    </source>
</evidence>
<dbReference type="SUPFAM" id="SSF49899">
    <property type="entry name" value="Concanavalin A-like lectins/glucanases"/>
    <property type="match status" value="1"/>
</dbReference>
<evidence type="ECO:0000256" key="2">
    <source>
        <dbReference type="RuleBase" id="RU102079"/>
    </source>
</evidence>